<dbReference type="AlphaFoldDB" id="A0A2D2AUJ0"/>
<reference evidence="1 2" key="1">
    <citation type="submission" date="2017-10" db="EMBL/GenBank/DDBJ databases">
        <title>Genome sequence of Caulobacter mirabilis FWC38.</title>
        <authorList>
            <person name="Fiebig A."/>
            <person name="Crosson S."/>
        </authorList>
    </citation>
    <scope>NUCLEOTIDE SEQUENCE [LARGE SCALE GENOMIC DNA]</scope>
    <source>
        <strain evidence="1 2">FWC 38</strain>
    </source>
</reference>
<dbReference type="OrthoDB" id="7202843at2"/>
<proteinExistence type="predicted"/>
<name>A0A2D2AUJ0_9CAUL</name>
<dbReference type="EMBL" id="CP024201">
    <property type="protein sequence ID" value="ATQ41637.1"/>
    <property type="molecule type" value="Genomic_DNA"/>
</dbReference>
<organism evidence="1 2">
    <name type="scientific">Caulobacter mirabilis</name>
    <dbReference type="NCBI Taxonomy" id="69666"/>
    <lineage>
        <taxon>Bacteria</taxon>
        <taxon>Pseudomonadati</taxon>
        <taxon>Pseudomonadota</taxon>
        <taxon>Alphaproteobacteria</taxon>
        <taxon>Caulobacterales</taxon>
        <taxon>Caulobacteraceae</taxon>
        <taxon>Caulobacter</taxon>
    </lineage>
</organism>
<gene>
    <name evidence="1" type="ORF">CSW64_04015</name>
</gene>
<evidence type="ECO:0000313" key="1">
    <source>
        <dbReference type="EMBL" id="ATQ41637.1"/>
    </source>
</evidence>
<dbReference type="PANTHER" id="PTHR36931:SF1">
    <property type="entry name" value="UPF0153 PROTEIN YEIW"/>
    <property type="match status" value="1"/>
</dbReference>
<dbReference type="Proteomes" id="UP000228945">
    <property type="component" value="Chromosome"/>
</dbReference>
<dbReference type="KEGG" id="cmb:CSW64_04015"/>
<dbReference type="InterPro" id="IPR052572">
    <property type="entry name" value="UPF0153_domain"/>
</dbReference>
<dbReference type="RefSeq" id="WP_099620894.1">
    <property type="nucleotide sequence ID" value="NZ_CP024201.1"/>
</dbReference>
<keyword evidence="2" id="KW-1185">Reference proteome</keyword>
<sequence>MSGKSCGDCGLCCKLLAIQALGKKDGDWCGHFRKGGGGCGVYADRPDACRVFSCMWLHSDRLDDAWKPNKAKFVLYTDPEGRRLNVVVDPADPMAWKREPYYGRIKAMSSRADEGYQLVVSIGRRRVVVFQHDDIDLGLVDPDHRIVSGFADVEGQRTPYAMVLSDPGSEEAARQM</sequence>
<evidence type="ECO:0000313" key="2">
    <source>
        <dbReference type="Proteomes" id="UP000228945"/>
    </source>
</evidence>
<accession>A0A2D2AUJ0</accession>
<dbReference type="PANTHER" id="PTHR36931">
    <property type="entry name" value="UPF0153 PROTEIN YEIW"/>
    <property type="match status" value="1"/>
</dbReference>
<protein>
    <submittedName>
        <fullName evidence="1">Zinc/iron-chelating domain-containing protein</fullName>
    </submittedName>
</protein>